<keyword evidence="2" id="KW-1185">Reference proteome</keyword>
<gene>
    <name evidence="1" type="ORF">MLD38_002756</name>
</gene>
<name>A0ACB9S4U2_9MYRT</name>
<comment type="caution">
    <text evidence="1">The sequence shown here is derived from an EMBL/GenBank/DDBJ whole genome shotgun (WGS) entry which is preliminary data.</text>
</comment>
<sequence>MIQILDSNDRQSEEPVLEALATLVQGEFWEMGCNYLAQMSAIPAIVKVSESGRPQARDKGIRILEKMVRIDKYRMHYPEPAHTICTDSDSRMAL</sequence>
<accession>A0ACB9S4U2</accession>
<proteinExistence type="predicted"/>
<dbReference type="EMBL" id="CM042881">
    <property type="protein sequence ID" value="KAI4384633.1"/>
    <property type="molecule type" value="Genomic_DNA"/>
</dbReference>
<dbReference type="Proteomes" id="UP001057402">
    <property type="component" value="Chromosome 2"/>
</dbReference>
<protein>
    <submittedName>
        <fullName evidence="1">Uncharacterized protein</fullName>
    </submittedName>
</protein>
<evidence type="ECO:0000313" key="2">
    <source>
        <dbReference type="Proteomes" id="UP001057402"/>
    </source>
</evidence>
<evidence type="ECO:0000313" key="1">
    <source>
        <dbReference type="EMBL" id="KAI4384633.1"/>
    </source>
</evidence>
<reference evidence="2" key="1">
    <citation type="journal article" date="2023" name="Front. Plant Sci.">
        <title>Chromosomal-level genome assembly of Melastoma candidum provides insights into trichome evolution.</title>
        <authorList>
            <person name="Zhong Y."/>
            <person name="Wu W."/>
            <person name="Sun C."/>
            <person name="Zou P."/>
            <person name="Liu Y."/>
            <person name="Dai S."/>
            <person name="Zhou R."/>
        </authorList>
    </citation>
    <scope>NUCLEOTIDE SEQUENCE [LARGE SCALE GENOMIC DNA]</scope>
</reference>
<organism evidence="1 2">
    <name type="scientific">Melastoma candidum</name>
    <dbReference type="NCBI Taxonomy" id="119954"/>
    <lineage>
        <taxon>Eukaryota</taxon>
        <taxon>Viridiplantae</taxon>
        <taxon>Streptophyta</taxon>
        <taxon>Embryophyta</taxon>
        <taxon>Tracheophyta</taxon>
        <taxon>Spermatophyta</taxon>
        <taxon>Magnoliopsida</taxon>
        <taxon>eudicotyledons</taxon>
        <taxon>Gunneridae</taxon>
        <taxon>Pentapetalae</taxon>
        <taxon>rosids</taxon>
        <taxon>malvids</taxon>
        <taxon>Myrtales</taxon>
        <taxon>Melastomataceae</taxon>
        <taxon>Melastomatoideae</taxon>
        <taxon>Melastomateae</taxon>
        <taxon>Melastoma</taxon>
    </lineage>
</organism>